<dbReference type="PANTHER" id="PTHR40613:SF1">
    <property type="entry name" value="CYTOPLASMIC PROTEIN"/>
    <property type="match status" value="1"/>
</dbReference>
<proteinExistence type="predicted"/>
<accession>A0A835YFC2</accession>
<feature type="region of interest" description="Disordered" evidence="1">
    <location>
        <begin position="1"/>
        <end position="106"/>
    </location>
</feature>
<evidence type="ECO:0000256" key="1">
    <source>
        <dbReference type="SAM" id="MobiDB-lite"/>
    </source>
</evidence>
<dbReference type="InterPro" id="IPR024530">
    <property type="entry name" value="QSregVF_b"/>
</dbReference>
<feature type="compositionally biased region" description="Acidic residues" evidence="1">
    <location>
        <begin position="138"/>
        <end position="166"/>
    </location>
</feature>
<dbReference type="AlphaFoldDB" id="A0A835YFC2"/>
<dbReference type="OrthoDB" id="10686194at2759"/>
<sequence>MGPQPAPSFQSATGPPMWAEPLTPLKPEPGTGTQSGPGPHLKPDPGLAPHVKPDPGAPIKPDPSASVKREPGPQPKQEPGGPWPKAEPGLGPNTPGVKPSPIKPEHGLAAGVKAEGWPAARGELGRGVGGTGPVVDLTLDDEEVDLTKEEEEEGEEEEDEEDEEEAAEKAVMTFGMYAGKRLAELPPSYLAWMCATPSFFDGCRAKDTLRAKLTLLGRLRPDEEAGRGRARLTPAAARAFQLDFGAHRDEPLGQVDPGYLLWMVREPGFFERKTHGPLLHCLEALGWARVREDGVVVATAALVRRVRGWRGPRGAGGVRQRLFGDDDDEEEEEDR</sequence>
<reference evidence="2" key="1">
    <citation type="journal article" date="2020" name="bioRxiv">
        <title>Comparative genomics of Chlamydomonas.</title>
        <authorList>
            <person name="Craig R.J."/>
            <person name="Hasan A.R."/>
            <person name="Ness R.W."/>
            <person name="Keightley P.D."/>
        </authorList>
    </citation>
    <scope>NUCLEOTIDE SEQUENCE</scope>
    <source>
        <strain evidence="2">CCAP 11/70</strain>
    </source>
</reference>
<gene>
    <name evidence="2" type="ORF">HYH03_000370</name>
</gene>
<dbReference type="Proteomes" id="UP000612055">
    <property type="component" value="Unassembled WGS sequence"/>
</dbReference>
<feature type="region of interest" description="Disordered" evidence="1">
    <location>
        <begin position="122"/>
        <end position="166"/>
    </location>
</feature>
<protein>
    <submittedName>
        <fullName evidence="2">Uncharacterized protein</fullName>
    </submittedName>
</protein>
<dbReference type="EMBL" id="JAEHOE010000001">
    <property type="protein sequence ID" value="KAG2501872.1"/>
    <property type="molecule type" value="Genomic_DNA"/>
</dbReference>
<organism evidence="2 3">
    <name type="scientific">Edaphochlamys debaryana</name>
    <dbReference type="NCBI Taxonomy" id="47281"/>
    <lineage>
        <taxon>Eukaryota</taxon>
        <taxon>Viridiplantae</taxon>
        <taxon>Chlorophyta</taxon>
        <taxon>core chlorophytes</taxon>
        <taxon>Chlorophyceae</taxon>
        <taxon>CS clade</taxon>
        <taxon>Chlamydomonadales</taxon>
        <taxon>Chlamydomonadales incertae sedis</taxon>
        <taxon>Edaphochlamys</taxon>
    </lineage>
</organism>
<dbReference type="Pfam" id="PF12843">
    <property type="entry name" value="QSregVF_b"/>
    <property type="match status" value="1"/>
</dbReference>
<dbReference type="PANTHER" id="PTHR40613">
    <property type="match status" value="1"/>
</dbReference>
<name>A0A835YFC2_9CHLO</name>
<comment type="caution">
    <text evidence="2">The sequence shown here is derived from an EMBL/GenBank/DDBJ whole genome shotgun (WGS) entry which is preliminary data.</text>
</comment>
<evidence type="ECO:0000313" key="2">
    <source>
        <dbReference type="EMBL" id="KAG2501872.1"/>
    </source>
</evidence>
<feature type="compositionally biased region" description="Low complexity" evidence="1">
    <location>
        <begin position="75"/>
        <end position="84"/>
    </location>
</feature>
<keyword evidence="3" id="KW-1185">Reference proteome</keyword>
<evidence type="ECO:0000313" key="3">
    <source>
        <dbReference type="Proteomes" id="UP000612055"/>
    </source>
</evidence>